<dbReference type="Gene3D" id="2.60.120.10">
    <property type="entry name" value="Jelly Rolls"/>
    <property type="match status" value="1"/>
</dbReference>
<dbReference type="AlphaFoldDB" id="A0A0F3IVL5"/>
<dbReference type="InterPro" id="IPR014710">
    <property type="entry name" value="RmlC-like_jellyroll"/>
</dbReference>
<organism evidence="1 2">
    <name type="scientific">Elstera litoralis</name>
    <dbReference type="NCBI Taxonomy" id="552518"/>
    <lineage>
        <taxon>Bacteria</taxon>
        <taxon>Pseudomonadati</taxon>
        <taxon>Pseudomonadota</taxon>
        <taxon>Alphaproteobacteria</taxon>
        <taxon>Rhodospirillales</taxon>
        <taxon>Rhodospirillaceae</taxon>
        <taxon>Elstera</taxon>
    </lineage>
</organism>
<name>A0A0F3IVL5_9PROT</name>
<dbReference type="RefSeq" id="WP_045775757.1">
    <property type="nucleotide sequence ID" value="NZ_LAJY01000244.1"/>
</dbReference>
<evidence type="ECO:0000313" key="2">
    <source>
        <dbReference type="Proteomes" id="UP000033774"/>
    </source>
</evidence>
<proteinExistence type="predicted"/>
<dbReference type="Pfam" id="PF05962">
    <property type="entry name" value="HutD"/>
    <property type="match status" value="1"/>
</dbReference>
<comment type="caution">
    <text evidence="1">The sequence shown here is derived from an EMBL/GenBank/DDBJ whole genome shotgun (WGS) entry which is preliminary data.</text>
</comment>
<sequence>MSVSTVTLLRAHEYRRMPWKNGGGETTEIAVFPPEADLAGFGWRVSMATVASDGPFSVFDGIDRTLLILDGPGMALTIAEEPPVVLTQTSDPLAFPADAPTSARLVGGPILDLNVMTRRGQWHHRVIRQRVQGRIAVSPGNASHLLLLARGDLRIGYGAGECQLTPLDCAVIAGDVQIETDLPTEIIRIDLTKIA</sequence>
<accession>A0A0F3IVL5</accession>
<dbReference type="SUPFAM" id="SSF51182">
    <property type="entry name" value="RmlC-like cupins"/>
    <property type="match status" value="1"/>
</dbReference>
<dbReference type="PATRIC" id="fig|552518.3.peg.1468"/>
<dbReference type="PANTHER" id="PTHR37943:SF1">
    <property type="entry name" value="PROTEIN VES"/>
    <property type="match status" value="1"/>
</dbReference>
<protein>
    <submittedName>
        <fullName evidence="1">HutD-family protein</fullName>
    </submittedName>
</protein>
<gene>
    <name evidence="1" type="ORF">VZ95_10275</name>
</gene>
<keyword evidence="2" id="KW-1185">Reference proteome</keyword>
<dbReference type="Proteomes" id="UP000033774">
    <property type="component" value="Unassembled WGS sequence"/>
</dbReference>
<reference evidence="1 2" key="1">
    <citation type="submission" date="2015-03" db="EMBL/GenBank/DDBJ databases">
        <title>Draft genome sequence of Elstera litoralis.</title>
        <authorList>
            <person name="Rahalkar M.C."/>
            <person name="Dhakephalkar P.K."/>
            <person name="Pore S.D."/>
            <person name="Arora P."/>
            <person name="Kapse N.G."/>
            <person name="Pandit P.S."/>
        </authorList>
    </citation>
    <scope>NUCLEOTIDE SEQUENCE [LARGE SCALE GENOMIC DNA]</scope>
    <source>
        <strain evidence="1 2">Dia-1</strain>
    </source>
</reference>
<dbReference type="InterPro" id="IPR011051">
    <property type="entry name" value="RmlC_Cupin_sf"/>
</dbReference>
<dbReference type="InterPro" id="IPR010282">
    <property type="entry name" value="Uncharacterised_HutD/Ves"/>
</dbReference>
<dbReference type="EMBL" id="LAJY01000244">
    <property type="protein sequence ID" value="KJV09634.1"/>
    <property type="molecule type" value="Genomic_DNA"/>
</dbReference>
<dbReference type="CDD" id="cd20293">
    <property type="entry name" value="cupin_HutD_N"/>
    <property type="match status" value="1"/>
</dbReference>
<dbReference type="PANTHER" id="PTHR37943">
    <property type="entry name" value="PROTEIN VES"/>
    <property type="match status" value="1"/>
</dbReference>
<evidence type="ECO:0000313" key="1">
    <source>
        <dbReference type="EMBL" id="KJV09634.1"/>
    </source>
</evidence>